<evidence type="ECO:0000256" key="1">
    <source>
        <dbReference type="SAM" id="SignalP"/>
    </source>
</evidence>
<protein>
    <submittedName>
        <fullName evidence="2">Uncharacterized protein</fullName>
    </submittedName>
</protein>
<accession>A0A6G0YQQ3</accession>
<organism evidence="2 3">
    <name type="scientific">Aphis craccivora</name>
    <name type="common">Cowpea aphid</name>
    <dbReference type="NCBI Taxonomy" id="307492"/>
    <lineage>
        <taxon>Eukaryota</taxon>
        <taxon>Metazoa</taxon>
        <taxon>Ecdysozoa</taxon>
        <taxon>Arthropoda</taxon>
        <taxon>Hexapoda</taxon>
        <taxon>Insecta</taxon>
        <taxon>Pterygota</taxon>
        <taxon>Neoptera</taxon>
        <taxon>Paraneoptera</taxon>
        <taxon>Hemiptera</taxon>
        <taxon>Sternorrhyncha</taxon>
        <taxon>Aphidomorpha</taxon>
        <taxon>Aphidoidea</taxon>
        <taxon>Aphididae</taxon>
        <taxon>Aphidini</taxon>
        <taxon>Aphis</taxon>
        <taxon>Aphis</taxon>
    </lineage>
</organism>
<dbReference type="Proteomes" id="UP000478052">
    <property type="component" value="Unassembled WGS sequence"/>
</dbReference>
<sequence>MKYKNKNMKFWWFLILVVCFMWLSTGRGAVIGQDLCNCQPTLIRTPKILIPKPTQQIVCTKIPAGAQEYTPIKNACTCVNTRKFGQIQIIYLLLLITVVITHTVPIKKMTKKIVFCAYPQVTPASLTRTDCTNPTRVESCNNGGVDAALPLFGERGGAFFPETACGTASPFSGSPVFQDPPGSNGIDEPSADPTGNGCCGSGSPAAIAVDPVSLMLAQAEANRCRGDVREGRLAFGQVTMPKDALPPLRAVPDVNEEGLYALDKAIVELKTCKSRFENDATALATEADALLALEDDALQPADDAGPVVTLPSYADVGYQTETPSCSPLVVGPLAKPDVCSTVYEDSGATPPLTDPIEGYSSSGCRCNSEKPQCSCGKCSCGKCSCGKCSSGKWY</sequence>
<keyword evidence="1" id="KW-0732">Signal</keyword>
<gene>
    <name evidence="2" type="ORF">FWK35_00012853</name>
</gene>
<comment type="caution">
    <text evidence="2">The sequence shown here is derived from an EMBL/GenBank/DDBJ whole genome shotgun (WGS) entry which is preliminary data.</text>
</comment>
<feature type="chain" id="PRO_5026073279" evidence="1">
    <location>
        <begin position="29"/>
        <end position="394"/>
    </location>
</feature>
<evidence type="ECO:0000313" key="2">
    <source>
        <dbReference type="EMBL" id="KAF0759897.1"/>
    </source>
</evidence>
<dbReference type="AlphaFoldDB" id="A0A6G0YQQ3"/>
<reference evidence="2 3" key="1">
    <citation type="submission" date="2019-08" db="EMBL/GenBank/DDBJ databases">
        <title>Whole genome of Aphis craccivora.</title>
        <authorList>
            <person name="Voronova N.V."/>
            <person name="Shulinski R.S."/>
            <person name="Bandarenka Y.V."/>
            <person name="Zhorov D.G."/>
            <person name="Warner D."/>
        </authorList>
    </citation>
    <scope>NUCLEOTIDE SEQUENCE [LARGE SCALE GENOMIC DNA]</scope>
    <source>
        <strain evidence="2">180601</strain>
        <tissue evidence="2">Whole Body</tissue>
    </source>
</reference>
<evidence type="ECO:0000313" key="3">
    <source>
        <dbReference type="Proteomes" id="UP000478052"/>
    </source>
</evidence>
<proteinExistence type="predicted"/>
<dbReference type="EMBL" id="VUJU01002851">
    <property type="protein sequence ID" value="KAF0759897.1"/>
    <property type="molecule type" value="Genomic_DNA"/>
</dbReference>
<dbReference type="OrthoDB" id="6612717at2759"/>
<name>A0A6G0YQQ3_APHCR</name>
<keyword evidence="3" id="KW-1185">Reference proteome</keyword>
<feature type="signal peptide" evidence="1">
    <location>
        <begin position="1"/>
        <end position="28"/>
    </location>
</feature>